<proteinExistence type="predicted"/>
<dbReference type="AlphaFoldDB" id="A0A9E2KY76"/>
<feature type="chain" id="PRO_5039153855" evidence="1">
    <location>
        <begin position="19"/>
        <end position="123"/>
    </location>
</feature>
<comment type="caution">
    <text evidence="2">The sequence shown here is derived from an EMBL/GenBank/DDBJ whole genome shotgun (WGS) entry which is preliminary data.</text>
</comment>
<evidence type="ECO:0000313" key="2">
    <source>
        <dbReference type="EMBL" id="MBU3842220.1"/>
    </source>
</evidence>
<feature type="signal peptide" evidence="1">
    <location>
        <begin position="1"/>
        <end position="18"/>
    </location>
</feature>
<evidence type="ECO:0000313" key="3">
    <source>
        <dbReference type="Proteomes" id="UP000724657"/>
    </source>
</evidence>
<organism evidence="2 3">
    <name type="scientific">Candidatus Fusobacterium pullicola</name>
    <dbReference type="NCBI Taxonomy" id="2838601"/>
    <lineage>
        <taxon>Bacteria</taxon>
        <taxon>Fusobacteriati</taxon>
        <taxon>Fusobacteriota</taxon>
        <taxon>Fusobacteriia</taxon>
        <taxon>Fusobacteriales</taxon>
        <taxon>Fusobacteriaceae</taxon>
        <taxon>Fusobacterium</taxon>
    </lineage>
</organism>
<sequence length="123" mass="14110">MKKLLIAGLFILSAFSFAGNNKFNYVEDKLELKYSELNDGKNKLEIDDIDIGYFNNKIYVNMEVEAFSGDGGWSKFDKNTYNKIATQIADDIRKMTNTDEKIEISLVLEREIGKDMLLSEGEY</sequence>
<gene>
    <name evidence="2" type="ORF">IAA47_04450</name>
</gene>
<name>A0A9E2KY76_9FUSO</name>
<reference evidence="2" key="2">
    <citation type="submission" date="2021-04" db="EMBL/GenBank/DDBJ databases">
        <authorList>
            <person name="Gilroy R."/>
        </authorList>
    </citation>
    <scope>NUCLEOTIDE SEQUENCE</scope>
    <source>
        <strain evidence="2">A6-441</strain>
    </source>
</reference>
<keyword evidence="1" id="KW-0732">Signal</keyword>
<dbReference type="Proteomes" id="UP000724657">
    <property type="component" value="Unassembled WGS sequence"/>
</dbReference>
<dbReference type="EMBL" id="JAHLFN010000038">
    <property type="protein sequence ID" value="MBU3842220.1"/>
    <property type="molecule type" value="Genomic_DNA"/>
</dbReference>
<accession>A0A9E2KY76</accession>
<evidence type="ECO:0000256" key="1">
    <source>
        <dbReference type="SAM" id="SignalP"/>
    </source>
</evidence>
<protein>
    <submittedName>
        <fullName evidence="2">Uncharacterized protein</fullName>
    </submittedName>
</protein>
<reference evidence="2" key="1">
    <citation type="journal article" date="2021" name="PeerJ">
        <title>Extensive microbial diversity within the chicken gut microbiome revealed by metagenomics and culture.</title>
        <authorList>
            <person name="Gilroy R."/>
            <person name="Ravi A."/>
            <person name="Getino M."/>
            <person name="Pursley I."/>
            <person name="Horton D.L."/>
            <person name="Alikhan N.F."/>
            <person name="Baker D."/>
            <person name="Gharbi K."/>
            <person name="Hall N."/>
            <person name="Watson M."/>
            <person name="Adriaenssens E.M."/>
            <person name="Foster-Nyarko E."/>
            <person name="Jarju S."/>
            <person name="Secka A."/>
            <person name="Antonio M."/>
            <person name="Oren A."/>
            <person name="Chaudhuri R.R."/>
            <person name="La Ragione R."/>
            <person name="Hildebrand F."/>
            <person name="Pallen M.J."/>
        </authorList>
    </citation>
    <scope>NUCLEOTIDE SEQUENCE</scope>
    <source>
        <strain evidence="2">A6-441</strain>
    </source>
</reference>